<reference evidence="3" key="1">
    <citation type="journal article" date="2019" name="Int. J. Syst. Evol. Microbiol.">
        <title>The Global Catalogue of Microorganisms (GCM) 10K type strain sequencing project: providing services to taxonomists for standard genome sequencing and annotation.</title>
        <authorList>
            <consortium name="The Broad Institute Genomics Platform"/>
            <consortium name="The Broad Institute Genome Sequencing Center for Infectious Disease"/>
            <person name="Wu L."/>
            <person name="Ma J."/>
        </authorList>
    </citation>
    <scope>NUCLEOTIDE SEQUENCE [LARGE SCALE GENOMIC DNA]</scope>
    <source>
        <strain evidence="3">JCM 17841</strain>
    </source>
</reference>
<proteinExistence type="predicted"/>
<protein>
    <submittedName>
        <fullName evidence="2">Uncharacterized protein</fullName>
    </submittedName>
</protein>
<comment type="caution">
    <text evidence="2">The sequence shown here is derived from an EMBL/GenBank/DDBJ whole genome shotgun (WGS) entry which is preliminary data.</text>
</comment>
<organism evidence="2 3">
    <name type="scientific">Hymenobacter ginsengisoli</name>
    <dbReference type="NCBI Taxonomy" id="1051626"/>
    <lineage>
        <taxon>Bacteria</taxon>
        <taxon>Pseudomonadati</taxon>
        <taxon>Bacteroidota</taxon>
        <taxon>Cytophagia</taxon>
        <taxon>Cytophagales</taxon>
        <taxon>Hymenobacteraceae</taxon>
        <taxon>Hymenobacter</taxon>
    </lineage>
</organism>
<evidence type="ECO:0000313" key="2">
    <source>
        <dbReference type="EMBL" id="GAA4501365.1"/>
    </source>
</evidence>
<evidence type="ECO:0000313" key="3">
    <source>
        <dbReference type="Proteomes" id="UP001501243"/>
    </source>
</evidence>
<dbReference type="EMBL" id="BAABGQ010000006">
    <property type="protein sequence ID" value="GAA4501365.1"/>
    <property type="molecule type" value="Genomic_DNA"/>
</dbReference>
<keyword evidence="3" id="KW-1185">Reference proteome</keyword>
<name>A0ABP8QDU9_9BACT</name>
<dbReference type="RefSeq" id="WP_208131776.1">
    <property type="nucleotide sequence ID" value="NZ_BAABGQ010000006.1"/>
</dbReference>
<feature type="region of interest" description="Disordered" evidence="1">
    <location>
        <begin position="106"/>
        <end position="131"/>
    </location>
</feature>
<gene>
    <name evidence="2" type="ORF">GCM10023172_23090</name>
</gene>
<evidence type="ECO:0000256" key="1">
    <source>
        <dbReference type="SAM" id="MobiDB-lite"/>
    </source>
</evidence>
<dbReference type="Proteomes" id="UP001501243">
    <property type="component" value="Unassembled WGS sequence"/>
</dbReference>
<sequence length="131" mass="14287">MINLAAEHLRRLESLLATARADYDMLDYIVLEGPVQVTYHSLNRTVVVPISGDDVGHISGMLAETLLNRIAALEKEIVEGHAQVVAAADDQLVDQLELATYRQQKRATPALQADSAPAEASQPLTLDEYPP</sequence>
<accession>A0ABP8QDU9</accession>